<evidence type="ECO:0000313" key="8">
    <source>
        <dbReference type="Proteomes" id="UP000241890"/>
    </source>
</evidence>
<comment type="caution">
    <text evidence="7">The sequence shown here is derived from an EMBL/GenBank/DDBJ whole genome shotgun (WGS) entry which is preliminary data.</text>
</comment>
<evidence type="ECO:0000256" key="3">
    <source>
        <dbReference type="ARBA" id="ARBA00022741"/>
    </source>
</evidence>
<keyword evidence="3" id="KW-0547">Nucleotide-binding</keyword>
<dbReference type="Proteomes" id="UP000241890">
    <property type="component" value="Unassembled WGS sequence"/>
</dbReference>
<dbReference type="Gene3D" id="3.30.470.20">
    <property type="entry name" value="ATP-grasp fold, B domain"/>
    <property type="match status" value="1"/>
</dbReference>
<evidence type="ECO:0000256" key="2">
    <source>
        <dbReference type="ARBA" id="ARBA00022598"/>
    </source>
</evidence>
<dbReference type="InterPro" id="IPR004344">
    <property type="entry name" value="TTL/TTLL_fam"/>
</dbReference>
<reference evidence="7 8" key="1">
    <citation type="submission" date="2017-12" db="EMBL/GenBank/DDBJ databases">
        <title>Sequencing, de novo assembly and annotation of complete genome of a new Thraustochytrid species, strain FCC1311.</title>
        <authorList>
            <person name="Sedici K."/>
            <person name="Godart F."/>
            <person name="Aiese Cigliano R."/>
            <person name="Sanseverino W."/>
            <person name="Barakat M."/>
            <person name="Ortet P."/>
            <person name="Marechal E."/>
            <person name="Cagnac O."/>
            <person name="Amato A."/>
        </authorList>
    </citation>
    <scope>NUCLEOTIDE SEQUENCE [LARGE SCALE GENOMIC DNA]</scope>
</reference>
<evidence type="ECO:0000256" key="1">
    <source>
        <dbReference type="ARBA" id="ARBA00006820"/>
    </source>
</evidence>
<gene>
    <name evidence="7" type="ORF">FCC1311_107932</name>
</gene>
<dbReference type="InParanoid" id="A0A2R5GUN8"/>
<dbReference type="PANTHER" id="PTHR12241">
    <property type="entry name" value="TUBULIN POLYGLUTAMYLASE"/>
    <property type="match status" value="1"/>
</dbReference>
<comment type="similarity">
    <text evidence="1">Belongs to the tubulin--tyrosine ligase family.</text>
</comment>
<dbReference type="GO" id="GO:0070740">
    <property type="term" value="F:tubulin-glutamic acid ligase activity"/>
    <property type="evidence" value="ECO:0007669"/>
    <property type="project" value="TreeGrafter"/>
</dbReference>
<name>A0A2R5GUN8_9STRA</name>
<feature type="compositionally biased region" description="Acidic residues" evidence="6">
    <location>
        <begin position="32"/>
        <end position="46"/>
    </location>
</feature>
<dbReference type="GO" id="GO:0000226">
    <property type="term" value="P:microtubule cytoskeleton organization"/>
    <property type="evidence" value="ECO:0007669"/>
    <property type="project" value="TreeGrafter"/>
</dbReference>
<evidence type="ECO:0000256" key="5">
    <source>
        <dbReference type="ARBA" id="ARBA00030445"/>
    </source>
</evidence>
<accession>A0A2R5GUN8</accession>
<keyword evidence="2" id="KW-0436">Ligase</keyword>
<keyword evidence="4" id="KW-0067">ATP-binding</keyword>
<feature type="compositionally biased region" description="Low complexity" evidence="6">
    <location>
        <begin position="65"/>
        <end position="74"/>
    </location>
</feature>
<sequence>MGAAIAEASPSKFLSEISSFGLPEWMTTFHDGDDDDMNDDDEDERLDIDATVDRADDKEGEEVHSVASAGVSSGEPLLRSEDLDQKRQQDEEEIDHEEDKKSDVLDLELESQETGGLLGIALSDHLEDIIGDLGSSLEKDGEQGGEGTNFDKTLELGSWSREAEDGDDESDGRLSVADRQALESAELMQSLDQGDASSGEDSNEDGESAGATVETSTPVFRGETRYDGSQMILAPQVQLPRKPMVKTYNSKKNFWPWYGILRKRGWMTRTTAEGSNAGATLLLSRGKVPYIKQGKQMLNSIGVSGCIGGTKLMQLSCRRRLAEHHGCTYEDLRIQPAQYNLDVKASCEALFVAASRPENLEKLWLWKPSTTFHGMGIKVLRGLADLKAQVGSCQSPKAVIVMEYVAEPATMQGGYKFDLRTYLLVGSLDPQLVFFADGFVRKSDTRYSRDTKNTKVHVTNAGSQSKVNHFFSFDEMAEELSREMDFPPEYLARAREYMKKVSLYVFKTTDVQNKKLKRVPGRFHLFAIDWLIDKLGNVHLLEGNGYPLVTEYPVKGLTPEIWEELLDLVLKIHVTPHELPTTMTVKDGFTFGKWSLIYNDLEEKYNGDPFSPCYMFPAPSLLEDPKARRTQRRN</sequence>
<feature type="region of interest" description="Disordered" evidence="6">
    <location>
        <begin position="133"/>
        <end position="155"/>
    </location>
</feature>
<dbReference type="Pfam" id="PF03133">
    <property type="entry name" value="TTL"/>
    <property type="match status" value="1"/>
</dbReference>
<feature type="compositionally biased region" description="Basic and acidic residues" evidence="6">
    <location>
        <begin position="78"/>
        <end position="89"/>
    </location>
</feature>
<proteinExistence type="inferred from homology"/>
<keyword evidence="8" id="KW-1185">Reference proteome</keyword>
<feature type="compositionally biased region" description="Basic and acidic residues" evidence="6">
    <location>
        <begin position="47"/>
        <end position="64"/>
    </location>
</feature>
<evidence type="ECO:0000256" key="6">
    <source>
        <dbReference type="SAM" id="MobiDB-lite"/>
    </source>
</evidence>
<feature type="region of interest" description="Disordered" evidence="6">
    <location>
        <begin position="190"/>
        <end position="220"/>
    </location>
</feature>
<organism evidence="7 8">
    <name type="scientific">Hondaea fermentalgiana</name>
    <dbReference type="NCBI Taxonomy" id="2315210"/>
    <lineage>
        <taxon>Eukaryota</taxon>
        <taxon>Sar</taxon>
        <taxon>Stramenopiles</taxon>
        <taxon>Bigyra</taxon>
        <taxon>Labyrinthulomycetes</taxon>
        <taxon>Thraustochytrida</taxon>
        <taxon>Thraustochytriidae</taxon>
        <taxon>Hondaea</taxon>
    </lineage>
</organism>
<dbReference type="EMBL" id="BEYU01000202">
    <property type="protein sequence ID" value="GBG34572.1"/>
    <property type="molecule type" value="Genomic_DNA"/>
</dbReference>
<dbReference type="AlphaFoldDB" id="A0A2R5GUN8"/>
<dbReference type="PROSITE" id="PS51221">
    <property type="entry name" value="TTL"/>
    <property type="match status" value="1"/>
</dbReference>
<dbReference type="SUPFAM" id="SSF56059">
    <property type="entry name" value="Glutathione synthetase ATP-binding domain-like"/>
    <property type="match status" value="1"/>
</dbReference>
<dbReference type="GO" id="GO:0005524">
    <property type="term" value="F:ATP binding"/>
    <property type="evidence" value="ECO:0007669"/>
    <property type="project" value="UniProtKB-KW"/>
</dbReference>
<evidence type="ECO:0000256" key="4">
    <source>
        <dbReference type="ARBA" id="ARBA00022840"/>
    </source>
</evidence>
<dbReference type="OrthoDB" id="41815at2759"/>
<evidence type="ECO:0000313" key="7">
    <source>
        <dbReference type="EMBL" id="GBG34572.1"/>
    </source>
</evidence>
<protein>
    <recommendedName>
        <fullName evidence="5">Tubulin--tyrosine ligase-like protein 9</fullName>
    </recommendedName>
</protein>
<dbReference type="PANTHER" id="PTHR12241:SF39">
    <property type="entry name" value="TUBULIN POLYGLUTAMYLASE TTLL9-RELATED"/>
    <property type="match status" value="1"/>
</dbReference>
<feature type="region of interest" description="Disordered" evidence="6">
    <location>
        <begin position="25"/>
        <end position="105"/>
    </location>
</feature>
<dbReference type="GO" id="GO:0015631">
    <property type="term" value="F:tubulin binding"/>
    <property type="evidence" value="ECO:0007669"/>
    <property type="project" value="TreeGrafter"/>
</dbReference>